<dbReference type="InterPro" id="IPR001509">
    <property type="entry name" value="Epimerase_deHydtase"/>
</dbReference>
<evidence type="ECO:0000259" key="3">
    <source>
        <dbReference type="Pfam" id="PF01370"/>
    </source>
</evidence>
<keyword evidence="5" id="KW-1185">Reference proteome</keyword>
<sequence>MSNKAVIAGASGLTGGYLLNHILNEPHYDEVLIIVRKQLPIEHKKLIQLVVDFDKMDDVAASITGDVIFCCLGTTKAKTSDKALYIKIEHDYPVQLAEIAFNNGFKQYHFMSSVDADANAGGNYLKWKGKTENDIQKFKFHALHIYRPSLLTGNRNEFRLVEKLAEVFMKLIDPLLFGSFKKYVSIPAATVARAMYKQSLKTEEGVFVHPSHHIKQLA</sequence>
<dbReference type="PANTHER" id="PTHR14097:SF7">
    <property type="entry name" value="OXIDOREDUCTASE HTATIP2"/>
    <property type="match status" value="1"/>
</dbReference>
<gene>
    <name evidence="4" type="ORF">QE417_002715</name>
</gene>
<comment type="subcellular location">
    <subcellularLocation>
        <location evidence="1">Membrane</location>
    </subcellularLocation>
</comment>
<dbReference type="SUPFAM" id="SSF51735">
    <property type="entry name" value="NAD(P)-binding Rossmann-fold domains"/>
    <property type="match status" value="1"/>
</dbReference>
<organism evidence="4 5">
    <name type="scientific">Mucilaginibacter terrae</name>
    <dbReference type="NCBI Taxonomy" id="1955052"/>
    <lineage>
        <taxon>Bacteria</taxon>
        <taxon>Pseudomonadati</taxon>
        <taxon>Bacteroidota</taxon>
        <taxon>Sphingobacteriia</taxon>
        <taxon>Sphingobacteriales</taxon>
        <taxon>Sphingobacteriaceae</taxon>
        <taxon>Mucilaginibacter</taxon>
    </lineage>
</organism>
<comment type="caution">
    <text evidence="4">The sequence shown here is derived from an EMBL/GenBank/DDBJ whole genome shotgun (WGS) entry which is preliminary data.</text>
</comment>
<feature type="domain" description="NAD-dependent epimerase/dehydratase" evidence="3">
    <location>
        <begin position="6"/>
        <end position="114"/>
    </location>
</feature>
<dbReference type="InterPro" id="IPR036291">
    <property type="entry name" value="NAD(P)-bd_dom_sf"/>
</dbReference>
<accession>A0ABU3GV49</accession>
<dbReference type="Gene3D" id="3.40.50.720">
    <property type="entry name" value="NAD(P)-binding Rossmann-like Domain"/>
    <property type="match status" value="1"/>
</dbReference>
<evidence type="ECO:0000313" key="5">
    <source>
        <dbReference type="Proteomes" id="UP001258315"/>
    </source>
</evidence>
<keyword evidence="2" id="KW-0472">Membrane</keyword>
<reference evidence="5" key="1">
    <citation type="submission" date="2023-07" db="EMBL/GenBank/DDBJ databases">
        <title>Functional and genomic diversity of the sorghum phyllosphere microbiome.</title>
        <authorList>
            <person name="Shade A."/>
        </authorList>
    </citation>
    <scope>NUCLEOTIDE SEQUENCE [LARGE SCALE GENOMIC DNA]</scope>
    <source>
        <strain evidence="5">SORGH_AS_0422</strain>
    </source>
</reference>
<dbReference type="Pfam" id="PF01370">
    <property type="entry name" value="Epimerase"/>
    <property type="match status" value="1"/>
</dbReference>
<dbReference type="PANTHER" id="PTHR14097">
    <property type="entry name" value="OXIDOREDUCTASE HTATIP2"/>
    <property type="match status" value="1"/>
</dbReference>
<evidence type="ECO:0000256" key="1">
    <source>
        <dbReference type="ARBA" id="ARBA00004370"/>
    </source>
</evidence>
<name>A0ABU3GV49_9SPHI</name>
<protein>
    <submittedName>
        <fullName evidence="4">Uncharacterized protein YbjT (DUF2867 family)</fullName>
    </submittedName>
</protein>
<dbReference type="RefSeq" id="WP_311950792.1">
    <property type="nucleotide sequence ID" value="NZ_JAVLVU010000001.1"/>
</dbReference>
<dbReference type="Proteomes" id="UP001258315">
    <property type="component" value="Unassembled WGS sequence"/>
</dbReference>
<proteinExistence type="predicted"/>
<evidence type="ECO:0000313" key="4">
    <source>
        <dbReference type="EMBL" id="MDT3403643.1"/>
    </source>
</evidence>
<evidence type="ECO:0000256" key="2">
    <source>
        <dbReference type="ARBA" id="ARBA00023136"/>
    </source>
</evidence>
<dbReference type="EMBL" id="JAVLVU010000001">
    <property type="protein sequence ID" value="MDT3403643.1"/>
    <property type="molecule type" value="Genomic_DNA"/>
</dbReference>